<dbReference type="Proteomes" id="UP000447434">
    <property type="component" value="Chromosome 25"/>
</dbReference>
<evidence type="ECO:0000313" key="1">
    <source>
        <dbReference type="EMBL" id="KAE9584802.1"/>
    </source>
</evidence>
<keyword evidence="2" id="KW-1185">Reference proteome</keyword>
<organism evidence="1 2">
    <name type="scientific">Lupinus albus</name>
    <name type="common">White lupine</name>
    <name type="synonym">Lupinus termis</name>
    <dbReference type="NCBI Taxonomy" id="3870"/>
    <lineage>
        <taxon>Eukaryota</taxon>
        <taxon>Viridiplantae</taxon>
        <taxon>Streptophyta</taxon>
        <taxon>Embryophyta</taxon>
        <taxon>Tracheophyta</taxon>
        <taxon>Spermatophyta</taxon>
        <taxon>Magnoliopsida</taxon>
        <taxon>eudicotyledons</taxon>
        <taxon>Gunneridae</taxon>
        <taxon>Pentapetalae</taxon>
        <taxon>rosids</taxon>
        <taxon>fabids</taxon>
        <taxon>Fabales</taxon>
        <taxon>Fabaceae</taxon>
        <taxon>Papilionoideae</taxon>
        <taxon>50 kb inversion clade</taxon>
        <taxon>genistoids sensu lato</taxon>
        <taxon>core genistoids</taxon>
        <taxon>Genisteae</taxon>
        <taxon>Lupinus</taxon>
    </lineage>
</organism>
<comment type="caution">
    <text evidence="1">The sequence shown here is derived from an EMBL/GenBank/DDBJ whole genome shotgun (WGS) entry which is preliminary data.</text>
</comment>
<reference evidence="2" key="1">
    <citation type="journal article" date="2020" name="Nat. Commun.">
        <title>Genome sequence of the cluster root forming white lupin.</title>
        <authorList>
            <person name="Hufnagel B."/>
            <person name="Marques A."/>
            <person name="Soriano A."/>
            <person name="Marques L."/>
            <person name="Divol F."/>
            <person name="Doumas P."/>
            <person name="Sallet E."/>
            <person name="Mancinotti D."/>
            <person name="Carrere S."/>
            <person name="Marande W."/>
            <person name="Arribat S."/>
            <person name="Keller J."/>
            <person name="Huneau C."/>
            <person name="Blein T."/>
            <person name="Aime D."/>
            <person name="Laguerre M."/>
            <person name="Taylor J."/>
            <person name="Schubert V."/>
            <person name="Nelson M."/>
            <person name="Geu-Flores F."/>
            <person name="Crespi M."/>
            <person name="Gallardo-Guerrero K."/>
            <person name="Delaux P.-M."/>
            <person name="Salse J."/>
            <person name="Berges H."/>
            <person name="Guyot R."/>
            <person name="Gouzy J."/>
            <person name="Peret B."/>
        </authorList>
    </citation>
    <scope>NUCLEOTIDE SEQUENCE [LARGE SCALE GENOMIC DNA]</scope>
    <source>
        <strain evidence="2">cv. Amiga</strain>
    </source>
</reference>
<dbReference type="AlphaFoldDB" id="A0A6A4N2J8"/>
<name>A0A6A4N2J8_LUPAL</name>
<protein>
    <submittedName>
        <fullName evidence="1">Uncharacterized protein</fullName>
    </submittedName>
</protein>
<evidence type="ECO:0000313" key="2">
    <source>
        <dbReference type="Proteomes" id="UP000447434"/>
    </source>
</evidence>
<proteinExistence type="predicted"/>
<sequence>MTAKLLTVLMLETIGIEIDQCAGLDALHAIKSYMDSLVTTYNQVNS</sequence>
<gene>
    <name evidence="1" type="ORF">Lalb_Chr25g0282231</name>
</gene>
<accession>A0A6A4N2J8</accession>
<dbReference type="EMBL" id="WOCE01000025">
    <property type="protein sequence ID" value="KAE9584802.1"/>
    <property type="molecule type" value="Genomic_DNA"/>
</dbReference>